<name>A0A918XTW4_9PROT</name>
<keyword evidence="6 7" id="KW-0472">Membrane</keyword>
<dbReference type="HAMAP" id="MF_01147">
    <property type="entry name" value="Lgt"/>
    <property type="match status" value="1"/>
</dbReference>
<comment type="similarity">
    <text evidence="1 7">Belongs to the Lgt family.</text>
</comment>
<comment type="catalytic activity">
    <reaction evidence="7">
        <text>L-cysteinyl-[prolipoprotein] + a 1,2-diacyl-sn-glycero-3-phospho-(1'-sn-glycerol) = an S-1,2-diacyl-sn-glyceryl-L-cysteinyl-[prolipoprotein] + sn-glycerol 1-phosphate + H(+)</text>
        <dbReference type="Rhea" id="RHEA:56712"/>
        <dbReference type="Rhea" id="RHEA-COMP:14679"/>
        <dbReference type="Rhea" id="RHEA-COMP:14680"/>
        <dbReference type="ChEBI" id="CHEBI:15378"/>
        <dbReference type="ChEBI" id="CHEBI:29950"/>
        <dbReference type="ChEBI" id="CHEBI:57685"/>
        <dbReference type="ChEBI" id="CHEBI:64716"/>
        <dbReference type="ChEBI" id="CHEBI:140658"/>
        <dbReference type="EC" id="2.5.1.145"/>
    </reaction>
</comment>
<comment type="caution">
    <text evidence="8">The sequence shown here is derived from an EMBL/GenBank/DDBJ whole genome shotgun (WGS) entry which is preliminary data.</text>
</comment>
<feature type="transmembrane region" description="Helical" evidence="7">
    <location>
        <begin position="93"/>
        <end position="116"/>
    </location>
</feature>
<feature type="transmembrane region" description="Helical" evidence="7">
    <location>
        <begin position="233"/>
        <end position="260"/>
    </location>
</feature>
<proteinExistence type="inferred from homology"/>
<dbReference type="InterPro" id="IPR001640">
    <property type="entry name" value="Lgt"/>
</dbReference>
<feature type="transmembrane region" description="Helical" evidence="7">
    <location>
        <begin position="123"/>
        <end position="144"/>
    </location>
</feature>
<protein>
    <recommendedName>
        <fullName evidence="7">Phosphatidylglycerol--prolipoprotein diacylglyceryl transferase</fullName>
        <ecNumber evidence="7">2.5.1.145</ecNumber>
    </recommendedName>
</protein>
<feature type="transmembrane region" description="Helical" evidence="7">
    <location>
        <begin position="208"/>
        <end position="227"/>
    </location>
</feature>
<reference evidence="8" key="2">
    <citation type="submission" date="2020-09" db="EMBL/GenBank/DDBJ databases">
        <authorList>
            <person name="Sun Q."/>
            <person name="Kim S."/>
        </authorList>
    </citation>
    <scope>NUCLEOTIDE SEQUENCE</scope>
    <source>
        <strain evidence="8">KCTC 42651</strain>
    </source>
</reference>
<dbReference type="PROSITE" id="PS01311">
    <property type="entry name" value="LGT"/>
    <property type="match status" value="1"/>
</dbReference>
<dbReference type="PANTHER" id="PTHR30589">
    <property type="entry name" value="PROLIPOPROTEIN DIACYLGLYCERYL TRANSFERASE"/>
    <property type="match status" value="1"/>
</dbReference>
<feature type="transmembrane region" description="Helical" evidence="7">
    <location>
        <begin position="20"/>
        <end position="39"/>
    </location>
</feature>
<dbReference type="GO" id="GO:0042158">
    <property type="term" value="P:lipoprotein biosynthetic process"/>
    <property type="evidence" value="ECO:0007669"/>
    <property type="project" value="UniProtKB-UniRule"/>
</dbReference>
<dbReference type="GO" id="GO:0005886">
    <property type="term" value="C:plasma membrane"/>
    <property type="evidence" value="ECO:0007669"/>
    <property type="project" value="UniProtKB-SubCell"/>
</dbReference>
<organism evidence="8 9">
    <name type="scientific">Thalassobaculum fulvum</name>
    <dbReference type="NCBI Taxonomy" id="1633335"/>
    <lineage>
        <taxon>Bacteria</taxon>
        <taxon>Pseudomonadati</taxon>
        <taxon>Pseudomonadota</taxon>
        <taxon>Alphaproteobacteria</taxon>
        <taxon>Rhodospirillales</taxon>
        <taxon>Thalassobaculaceae</taxon>
        <taxon>Thalassobaculum</taxon>
    </lineage>
</organism>
<comment type="function">
    <text evidence="7">Catalyzes the transfer of the diacylglyceryl group from phosphatidylglycerol to the sulfhydryl group of the N-terminal cysteine of a prolipoprotein, the first step in the formation of mature lipoproteins.</text>
</comment>
<keyword evidence="4 7" id="KW-0812">Transmembrane</keyword>
<keyword evidence="9" id="KW-1185">Reference proteome</keyword>
<comment type="pathway">
    <text evidence="7">Protein modification; lipoprotein biosynthesis (diacylglyceryl transfer).</text>
</comment>
<reference evidence="8" key="1">
    <citation type="journal article" date="2014" name="Int. J. Syst. Evol. Microbiol.">
        <title>Complete genome sequence of Corynebacterium casei LMG S-19264T (=DSM 44701T), isolated from a smear-ripened cheese.</title>
        <authorList>
            <consortium name="US DOE Joint Genome Institute (JGI-PGF)"/>
            <person name="Walter F."/>
            <person name="Albersmeier A."/>
            <person name="Kalinowski J."/>
            <person name="Ruckert C."/>
        </authorList>
    </citation>
    <scope>NUCLEOTIDE SEQUENCE</scope>
    <source>
        <strain evidence="8">KCTC 42651</strain>
    </source>
</reference>
<evidence type="ECO:0000313" key="9">
    <source>
        <dbReference type="Proteomes" id="UP000630353"/>
    </source>
</evidence>
<dbReference type="AlphaFoldDB" id="A0A918XTW4"/>
<evidence type="ECO:0000313" key="8">
    <source>
        <dbReference type="EMBL" id="GHD53976.1"/>
    </source>
</evidence>
<evidence type="ECO:0000256" key="6">
    <source>
        <dbReference type="ARBA" id="ARBA00023136"/>
    </source>
</evidence>
<keyword evidence="5 7" id="KW-1133">Transmembrane helix</keyword>
<evidence type="ECO:0000256" key="4">
    <source>
        <dbReference type="ARBA" id="ARBA00022692"/>
    </source>
</evidence>
<evidence type="ECO:0000256" key="7">
    <source>
        <dbReference type="HAMAP-Rule" id="MF_01147"/>
    </source>
</evidence>
<evidence type="ECO:0000256" key="1">
    <source>
        <dbReference type="ARBA" id="ARBA00007150"/>
    </source>
</evidence>
<dbReference type="Proteomes" id="UP000630353">
    <property type="component" value="Unassembled WGS sequence"/>
</dbReference>
<dbReference type="EC" id="2.5.1.145" evidence="7"/>
<dbReference type="Pfam" id="PF01790">
    <property type="entry name" value="LGT"/>
    <property type="match status" value="1"/>
</dbReference>
<dbReference type="EMBL" id="BMZS01000007">
    <property type="protein sequence ID" value="GHD53976.1"/>
    <property type="molecule type" value="Genomic_DNA"/>
</dbReference>
<feature type="binding site" evidence="7">
    <location>
        <position position="142"/>
    </location>
    <ligand>
        <name>a 1,2-diacyl-sn-glycero-3-phospho-(1'-sn-glycerol)</name>
        <dbReference type="ChEBI" id="CHEBI:64716"/>
    </ligand>
</feature>
<dbReference type="PANTHER" id="PTHR30589:SF0">
    <property type="entry name" value="PHOSPHATIDYLGLYCEROL--PROLIPOPROTEIN DIACYLGLYCERYL TRANSFERASE"/>
    <property type="match status" value="1"/>
</dbReference>
<feature type="transmembrane region" description="Helical" evidence="7">
    <location>
        <begin position="59"/>
        <end position="81"/>
    </location>
</feature>
<sequence>MLPAIAFPVIDPVAIAIGPFAVRWYALAYIAGILIGWRYCLWLARRRPQYFDPAALDDFVLYATLGIVLGGRIGYVLFYNLPYFAEHPLEALMIWQGGMSFHGGMLGVLLAIGLFARKVGAPYMAVGDIVAAATPIGLFFGRLANFVNGELFGRAAPDVAWAMVFPRGGPEPRHPSQLYEAALEGLVLFFLLFLLARRPELRERPGQVGGAFLAGYGLFRIVVEFFREPDAQLGFLAFGATMGQLLSVPMVLLGLGLIAYARRRPPAVPKPR</sequence>
<dbReference type="RefSeq" id="WP_189991191.1">
    <property type="nucleotide sequence ID" value="NZ_BMZS01000007.1"/>
</dbReference>
<gene>
    <name evidence="7 8" type="primary">lgt</name>
    <name evidence="8" type="ORF">GCM10017083_30980</name>
</gene>
<evidence type="ECO:0000256" key="2">
    <source>
        <dbReference type="ARBA" id="ARBA00022475"/>
    </source>
</evidence>
<comment type="subcellular location">
    <subcellularLocation>
        <location evidence="7">Cell membrane</location>
        <topology evidence="7">Multi-pass membrane protein</topology>
    </subcellularLocation>
</comment>
<dbReference type="GO" id="GO:0008961">
    <property type="term" value="F:phosphatidylglycerol-prolipoprotein diacylglyceryl transferase activity"/>
    <property type="evidence" value="ECO:0007669"/>
    <property type="project" value="UniProtKB-UniRule"/>
</dbReference>
<dbReference type="NCBIfam" id="TIGR00544">
    <property type="entry name" value="lgt"/>
    <property type="match status" value="1"/>
</dbReference>
<keyword evidence="3 7" id="KW-0808">Transferase</keyword>
<evidence type="ECO:0000256" key="5">
    <source>
        <dbReference type="ARBA" id="ARBA00022989"/>
    </source>
</evidence>
<keyword evidence="2 7" id="KW-1003">Cell membrane</keyword>
<evidence type="ECO:0000256" key="3">
    <source>
        <dbReference type="ARBA" id="ARBA00022679"/>
    </source>
</evidence>
<feature type="transmembrane region" description="Helical" evidence="7">
    <location>
        <begin position="178"/>
        <end position="196"/>
    </location>
</feature>
<accession>A0A918XTW4</accession>